<keyword evidence="5" id="KW-1185">Reference proteome</keyword>
<evidence type="ECO:0000256" key="1">
    <source>
        <dbReference type="ARBA" id="ARBA00023125"/>
    </source>
</evidence>
<dbReference type="InterPro" id="IPR000424">
    <property type="entry name" value="Primosome_PriB/ssb"/>
</dbReference>
<dbReference type="AlphaFoldDB" id="K9E8I4"/>
<dbReference type="InterPro" id="IPR011344">
    <property type="entry name" value="ssDNA-bd"/>
</dbReference>
<dbReference type="GO" id="GO:0003697">
    <property type="term" value="F:single-stranded DNA binding"/>
    <property type="evidence" value="ECO:0007669"/>
    <property type="project" value="UniProtKB-UniRule"/>
</dbReference>
<dbReference type="Proteomes" id="UP000009875">
    <property type="component" value="Unassembled WGS sequence"/>
</dbReference>
<evidence type="ECO:0000313" key="5">
    <source>
        <dbReference type="Proteomes" id="UP000009875"/>
    </source>
</evidence>
<evidence type="ECO:0000313" key="4">
    <source>
        <dbReference type="EMBL" id="EKU93499.1"/>
    </source>
</evidence>
<dbReference type="Gene3D" id="2.40.50.140">
    <property type="entry name" value="Nucleic acid-binding proteins"/>
    <property type="match status" value="1"/>
</dbReference>
<dbReference type="PANTHER" id="PTHR10302">
    <property type="entry name" value="SINGLE-STRANDED DNA-BINDING PROTEIN"/>
    <property type="match status" value="1"/>
</dbReference>
<proteinExistence type="inferred from homology"/>
<dbReference type="OrthoDB" id="9809878at2"/>
<dbReference type="HOGENOM" id="CLU_078758_6_1_9"/>
<dbReference type="RefSeq" id="WP_003778057.1">
    <property type="nucleotide sequence ID" value="NZ_JH992959.1"/>
</dbReference>
<comment type="subunit">
    <text evidence="2">Homotetramer.</text>
</comment>
<dbReference type="HAMAP" id="MF_00984">
    <property type="entry name" value="SSB"/>
    <property type="match status" value="1"/>
</dbReference>
<protein>
    <recommendedName>
        <fullName evidence="2 3">Single-stranded DNA-binding protein</fullName>
        <shortName evidence="2">SSB</shortName>
    </recommendedName>
</protein>
<dbReference type="EMBL" id="AGXA01000020">
    <property type="protein sequence ID" value="EKU93499.1"/>
    <property type="molecule type" value="Genomic_DNA"/>
</dbReference>
<dbReference type="Pfam" id="PF00436">
    <property type="entry name" value="SSB"/>
    <property type="match status" value="1"/>
</dbReference>
<dbReference type="CDD" id="cd04496">
    <property type="entry name" value="SSB_OBF"/>
    <property type="match status" value="1"/>
</dbReference>
<dbReference type="PANTHER" id="PTHR10302:SF27">
    <property type="entry name" value="SINGLE-STRANDED DNA-BINDING PROTEIN"/>
    <property type="match status" value="1"/>
</dbReference>
<dbReference type="STRING" id="883081.HMPREF9698_01031"/>
<dbReference type="eggNOG" id="COG0629">
    <property type="taxonomic scope" value="Bacteria"/>
</dbReference>
<comment type="caution">
    <text evidence="4">The sequence shown here is derived from an EMBL/GenBank/DDBJ whole genome shotgun (WGS) entry which is preliminary data.</text>
</comment>
<comment type="caution">
    <text evidence="2">Lacks conserved residue(s) required for the propagation of feature annotation.</text>
</comment>
<reference evidence="4 5" key="1">
    <citation type="submission" date="2012-09" db="EMBL/GenBank/DDBJ databases">
        <title>The Genome Sequence of Alloiococcus otitis ATCC 51267.</title>
        <authorList>
            <consortium name="The Broad Institute Genome Sequencing Platform"/>
            <person name="Earl A."/>
            <person name="Ward D."/>
            <person name="Feldgarden M."/>
            <person name="Gevers D."/>
            <person name="Huys G."/>
            <person name="Walker B."/>
            <person name="Young S.K."/>
            <person name="Zeng Q."/>
            <person name="Gargeya S."/>
            <person name="Fitzgerald M."/>
            <person name="Haas B."/>
            <person name="Abouelleil A."/>
            <person name="Alvarado L."/>
            <person name="Arachchi H.M."/>
            <person name="Berlin A.M."/>
            <person name="Chapman S.B."/>
            <person name="Goldberg J."/>
            <person name="Griggs A."/>
            <person name="Gujja S."/>
            <person name="Hansen M."/>
            <person name="Howarth C."/>
            <person name="Imamovic A."/>
            <person name="Larimer J."/>
            <person name="McCowen C."/>
            <person name="Montmayeur A."/>
            <person name="Murphy C."/>
            <person name="Neiman D."/>
            <person name="Pearson M."/>
            <person name="Priest M."/>
            <person name="Roberts A."/>
            <person name="Saif S."/>
            <person name="Shea T."/>
            <person name="Sisk P."/>
            <person name="Sykes S."/>
            <person name="Wortman J."/>
            <person name="Nusbaum C."/>
            <person name="Birren B."/>
        </authorList>
    </citation>
    <scope>NUCLEOTIDE SEQUENCE [LARGE SCALE GENOMIC DNA]</scope>
    <source>
        <strain evidence="4 5">ATCC 51267</strain>
    </source>
</reference>
<keyword evidence="1 2" id="KW-0238">DNA-binding</keyword>
<dbReference type="SUPFAM" id="SSF50249">
    <property type="entry name" value="Nucleic acid-binding proteins"/>
    <property type="match status" value="1"/>
</dbReference>
<dbReference type="PROSITE" id="PS50935">
    <property type="entry name" value="SSB"/>
    <property type="match status" value="1"/>
</dbReference>
<gene>
    <name evidence="4" type="ORF">HMPREF9698_01031</name>
</gene>
<evidence type="ECO:0000256" key="2">
    <source>
        <dbReference type="HAMAP-Rule" id="MF_00984"/>
    </source>
</evidence>
<organism evidence="4 5">
    <name type="scientific">Alloiococcus otitis ATCC 51267</name>
    <dbReference type="NCBI Taxonomy" id="883081"/>
    <lineage>
        <taxon>Bacteria</taxon>
        <taxon>Bacillati</taxon>
        <taxon>Bacillota</taxon>
        <taxon>Bacilli</taxon>
        <taxon>Lactobacillales</taxon>
        <taxon>Carnobacteriaceae</taxon>
        <taxon>Alloiococcus</taxon>
    </lineage>
</organism>
<dbReference type="GO" id="GO:0009295">
    <property type="term" value="C:nucleoid"/>
    <property type="evidence" value="ECO:0007669"/>
    <property type="project" value="TreeGrafter"/>
</dbReference>
<dbReference type="NCBIfam" id="TIGR00621">
    <property type="entry name" value="ssb"/>
    <property type="match status" value="1"/>
</dbReference>
<name>K9E8I4_9LACT</name>
<accession>K9E8I4</accession>
<sequence>MNRCILIGRIVRDLSLHNLESGSRVINNVLAINRLTKSSGKQTADFIPFVAWGRKAELLEQYCKKGDQVALEGRLQSRSYETKDKEVRYVVELNVDNIQFLKNKKEEVDLLKELAKK</sequence>
<dbReference type="InterPro" id="IPR012340">
    <property type="entry name" value="NA-bd_OB-fold"/>
</dbReference>
<dbReference type="PIRSF" id="PIRSF002070">
    <property type="entry name" value="SSB"/>
    <property type="match status" value="1"/>
</dbReference>
<dbReference type="GO" id="GO:0006260">
    <property type="term" value="P:DNA replication"/>
    <property type="evidence" value="ECO:0007669"/>
    <property type="project" value="InterPro"/>
</dbReference>
<evidence type="ECO:0000256" key="3">
    <source>
        <dbReference type="PIRNR" id="PIRNR002070"/>
    </source>
</evidence>
<dbReference type="PATRIC" id="fig|883081.3.peg.1032"/>